<dbReference type="Gene3D" id="3.40.190.10">
    <property type="entry name" value="Periplasmic binding protein-like II"/>
    <property type="match status" value="1"/>
</dbReference>
<name>A0A4Z1CI69_9GAMM</name>
<gene>
    <name evidence="4" type="ORF">E5Q11_09345</name>
</gene>
<evidence type="ECO:0000256" key="2">
    <source>
        <dbReference type="PIRSR" id="PIRSR039026-1"/>
    </source>
</evidence>
<evidence type="ECO:0000256" key="3">
    <source>
        <dbReference type="PIRSR" id="PIRSR039026-2"/>
    </source>
</evidence>
<keyword evidence="1" id="KW-0732">Signal</keyword>
<evidence type="ECO:0000313" key="5">
    <source>
        <dbReference type="Proteomes" id="UP000298325"/>
    </source>
</evidence>
<feature type="binding site" evidence="3">
    <location>
        <position position="229"/>
    </location>
    <ligand>
        <name>Na(+)</name>
        <dbReference type="ChEBI" id="CHEBI:29101"/>
    </ligand>
</feature>
<dbReference type="PIRSF" id="PIRSF039026">
    <property type="entry name" value="SiaP"/>
    <property type="match status" value="1"/>
</dbReference>
<dbReference type="InterPro" id="IPR018389">
    <property type="entry name" value="DctP_fam"/>
</dbReference>
<comment type="caution">
    <text evidence="4">The sequence shown here is derived from an EMBL/GenBank/DDBJ whole genome shotgun (WGS) entry which is preliminary data.</text>
</comment>
<feature type="binding site" evidence="3">
    <location>
        <position position="253"/>
    </location>
    <ligand>
        <name>substrate</name>
    </ligand>
</feature>
<dbReference type="OrthoDB" id="9769667at2"/>
<dbReference type="RefSeq" id="WP_135803124.1">
    <property type="nucleotide sequence ID" value="NZ_SRPF01000002.1"/>
</dbReference>
<dbReference type="EMBL" id="SRPF01000002">
    <property type="protein sequence ID" value="TGN40462.1"/>
    <property type="molecule type" value="Genomic_DNA"/>
</dbReference>
<dbReference type="PANTHER" id="PTHR33376">
    <property type="match status" value="1"/>
</dbReference>
<keyword evidence="3" id="KW-0479">Metal-binding</keyword>
<evidence type="ECO:0000313" key="4">
    <source>
        <dbReference type="EMBL" id="TGN40462.1"/>
    </source>
</evidence>
<organism evidence="4 5">
    <name type="scientific">Marinobacter confluentis</name>
    <dbReference type="NCBI Taxonomy" id="1697557"/>
    <lineage>
        <taxon>Bacteria</taxon>
        <taxon>Pseudomonadati</taxon>
        <taxon>Pseudomonadota</taxon>
        <taxon>Gammaproteobacteria</taxon>
        <taxon>Pseudomonadales</taxon>
        <taxon>Marinobacteraceae</taxon>
        <taxon>Marinobacter</taxon>
    </lineage>
</organism>
<dbReference type="InterPro" id="IPR038404">
    <property type="entry name" value="TRAP_DctP_sf"/>
</dbReference>
<protein>
    <submittedName>
        <fullName evidence="4">ABC transporter substrate-binding protein</fullName>
    </submittedName>
</protein>
<dbReference type="InterPro" id="IPR026289">
    <property type="entry name" value="SBP_TakP-like"/>
</dbReference>
<feature type="binding site" evidence="3">
    <location>
        <position position="228"/>
    </location>
    <ligand>
        <name>substrate</name>
    </ligand>
</feature>
<proteinExistence type="predicted"/>
<accession>A0A4Z1CI69</accession>
<dbReference type="Gene3D" id="3.40.190.170">
    <property type="entry name" value="Bacterial extracellular solute-binding protein, family 7"/>
    <property type="match status" value="1"/>
</dbReference>
<sequence>MNVQAGNLNVLFIPLLVVILFSGCKESPPPETTTAPTEPAPEPTVYTLTLAQTWSANAPIFGETTINFAEMVNELSAGQLVVEVVAADEHQQPFGVFEMVKSGEYDMGHSASYYWKDIDPNTLFFTTLPFGMLPQEQYAWFYHGGGMELMHKVYSKHGLMSFPGGNTGNQMGGWFRKEIKGLEDLKGLKMRIPGFAGEVLKDLGAEPVNLAPGELYDALNDGQIDALEWVGPSLDLGMKFHQIARFYYTGWHEPATELQFLINEKSFEQLPVHLQKVLKIAMRTAAYDMYTQSTFESAENWSTIQVEYPGVELRTFPPEVLEALYDSTRKLLEERSDEDPLAKNILSSQSRFFWKVRRWTQIADQAYLNSQPRGGVATCRP</sequence>
<dbReference type="NCBIfam" id="NF037995">
    <property type="entry name" value="TRAP_S1"/>
    <property type="match status" value="1"/>
</dbReference>
<dbReference type="GO" id="GO:0055085">
    <property type="term" value="P:transmembrane transport"/>
    <property type="evidence" value="ECO:0007669"/>
    <property type="project" value="InterPro"/>
</dbReference>
<reference evidence="4 5" key="1">
    <citation type="submission" date="2019-04" db="EMBL/GenBank/DDBJ databases">
        <authorList>
            <person name="Park S."/>
            <person name="Yoon J.-H."/>
        </authorList>
    </citation>
    <scope>NUCLEOTIDE SEQUENCE [LARGE SCALE GENOMIC DNA]</scope>
    <source>
        <strain evidence="4 5">HJM-18</strain>
    </source>
</reference>
<dbReference type="GO" id="GO:0046872">
    <property type="term" value="F:metal ion binding"/>
    <property type="evidence" value="ECO:0007669"/>
    <property type="project" value="UniProtKB-KW"/>
</dbReference>
<dbReference type="AlphaFoldDB" id="A0A4Z1CI69"/>
<dbReference type="Pfam" id="PF03480">
    <property type="entry name" value="DctP"/>
    <property type="match status" value="1"/>
</dbReference>
<keyword evidence="5" id="KW-1185">Reference proteome</keyword>
<feature type="binding site" evidence="2">
    <location>
        <position position="191"/>
    </location>
    <ligand>
        <name>substrate</name>
    </ligand>
</feature>
<feature type="binding site" evidence="2">
    <location>
        <position position="170"/>
    </location>
    <ligand>
        <name>substrate</name>
    </ligand>
</feature>
<dbReference type="SUPFAM" id="SSF53850">
    <property type="entry name" value="Periplasmic binding protein-like II"/>
    <property type="match status" value="1"/>
</dbReference>
<evidence type="ECO:0000256" key="1">
    <source>
        <dbReference type="ARBA" id="ARBA00022729"/>
    </source>
</evidence>
<dbReference type="GO" id="GO:0031317">
    <property type="term" value="C:tripartite ATP-independent periplasmic transporter complex"/>
    <property type="evidence" value="ECO:0007669"/>
    <property type="project" value="InterPro"/>
</dbReference>
<dbReference type="Proteomes" id="UP000298325">
    <property type="component" value="Unassembled WGS sequence"/>
</dbReference>
<dbReference type="PANTHER" id="PTHR33376:SF5">
    <property type="entry name" value="EXTRACYTOPLASMIC SOLUTE RECEPTOR PROTEIN"/>
    <property type="match status" value="1"/>
</dbReference>